<keyword evidence="2" id="KW-0663">Pyridoxal phosphate</keyword>
<dbReference type="GO" id="GO:0003700">
    <property type="term" value="F:DNA-binding transcription factor activity"/>
    <property type="evidence" value="ECO:0007669"/>
    <property type="project" value="InterPro"/>
</dbReference>
<dbReference type="PROSITE" id="PS50949">
    <property type="entry name" value="HTH_GNTR"/>
    <property type="match status" value="1"/>
</dbReference>
<dbReference type="RefSeq" id="WP_047848761.1">
    <property type="nucleotide sequence ID" value="NZ_AEJF01000134.1"/>
</dbReference>
<dbReference type="Pfam" id="PF00392">
    <property type="entry name" value="GntR"/>
    <property type="match status" value="1"/>
</dbReference>
<evidence type="ECO:0000313" key="8">
    <source>
        <dbReference type="Proteomes" id="UP000035963"/>
    </source>
</evidence>
<keyword evidence="8" id="KW-1185">Reference proteome</keyword>
<dbReference type="InterPro" id="IPR051446">
    <property type="entry name" value="HTH_trans_reg/aminotransferase"/>
</dbReference>
<name>A0A0J1CV24_9BURK</name>
<keyword evidence="3" id="KW-0805">Transcription regulation</keyword>
<dbReference type="PATRIC" id="fig|908627.4.peg.4849"/>
<proteinExistence type="inferred from homology"/>
<dbReference type="PANTHER" id="PTHR46577">
    <property type="entry name" value="HTH-TYPE TRANSCRIPTIONAL REGULATORY PROTEIN GABR"/>
    <property type="match status" value="1"/>
</dbReference>
<dbReference type="AlphaFoldDB" id="A0A0J1CV24"/>
<dbReference type="GO" id="GO:0003677">
    <property type="term" value="F:DNA binding"/>
    <property type="evidence" value="ECO:0007669"/>
    <property type="project" value="UniProtKB-KW"/>
</dbReference>
<dbReference type="PANTHER" id="PTHR46577:SF1">
    <property type="entry name" value="HTH-TYPE TRANSCRIPTIONAL REGULATORY PROTEIN GABR"/>
    <property type="match status" value="1"/>
</dbReference>
<dbReference type="InterPro" id="IPR015424">
    <property type="entry name" value="PyrdxlP-dep_Trfase"/>
</dbReference>
<feature type="domain" description="HTH gntR-type" evidence="6">
    <location>
        <begin position="19"/>
        <end position="86"/>
    </location>
</feature>
<dbReference type="InterPro" id="IPR004839">
    <property type="entry name" value="Aminotransferase_I/II_large"/>
</dbReference>
<evidence type="ECO:0000256" key="3">
    <source>
        <dbReference type="ARBA" id="ARBA00023015"/>
    </source>
</evidence>
<protein>
    <submittedName>
        <fullName evidence="7">DNA-binding protein</fullName>
    </submittedName>
</protein>
<evidence type="ECO:0000256" key="1">
    <source>
        <dbReference type="ARBA" id="ARBA00005384"/>
    </source>
</evidence>
<dbReference type="EMBL" id="AEJF01000134">
    <property type="protein sequence ID" value="KLU24151.1"/>
    <property type="molecule type" value="Genomic_DNA"/>
</dbReference>
<dbReference type="SMART" id="SM00345">
    <property type="entry name" value="HTH_GNTR"/>
    <property type="match status" value="1"/>
</dbReference>
<dbReference type="GO" id="GO:0030170">
    <property type="term" value="F:pyridoxal phosphate binding"/>
    <property type="evidence" value="ECO:0007669"/>
    <property type="project" value="InterPro"/>
</dbReference>
<dbReference type="Proteomes" id="UP000035963">
    <property type="component" value="Unassembled WGS sequence"/>
</dbReference>
<comment type="similarity">
    <text evidence="1">In the C-terminal section; belongs to the class-I pyridoxal-phosphate-dependent aminotransferase family.</text>
</comment>
<dbReference type="CDD" id="cd00609">
    <property type="entry name" value="AAT_like"/>
    <property type="match status" value="1"/>
</dbReference>
<reference evidence="7 8" key="1">
    <citation type="journal article" date="2015" name="Genome Announc.">
        <title>Draft Genome Sequence of Burkholderia sp. Strain PML1(12), an Ectomycorrhizosphere-Inhabiting Bacterium with Effective Mineral-Weathering Ability.</title>
        <authorList>
            <person name="Uroz S."/>
            <person name="Oger P."/>
        </authorList>
    </citation>
    <scope>NUCLEOTIDE SEQUENCE [LARGE SCALE GENOMIC DNA]</scope>
    <source>
        <strain evidence="8">PML1(12)</strain>
    </source>
</reference>
<dbReference type="CDD" id="cd07377">
    <property type="entry name" value="WHTH_GntR"/>
    <property type="match status" value="1"/>
</dbReference>
<evidence type="ECO:0000256" key="2">
    <source>
        <dbReference type="ARBA" id="ARBA00022898"/>
    </source>
</evidence>
<evidence type="ECO:0000256" key="4">
    <source>
        <dbReference type="ARBA" id="ARBA00023125"/>
    </source>
</evidence>
<keyword evidence="4 7" id="KW-0238">DNA-binding</keyword>
<dbReference type="InterPro" id="IPR036388">
    <property type="entry name" value="WH-like_DNA-bd_sf"/>
</dbReference>
<evidence type="ECO:0000256" key="5">
    <source>
        <dbReference type="ARBA" id="ARBA00023163"/>
    </source>
</evidence>
<organism evidence="7 8">
    <name type="scientific">Caballeronia mineralivorans PML1(12)</name>
    <dbReference type="NCBI Taxonomy" id="908627"/>
    <lineage>
        <taxon>Bacteria</taxon>
        <taxon>Pseudomonadati</taxon>
        <taxon>Pseudomonadota</taxon>
        <taxon>Betaproteobacteria</taxon>
        <taxon>Burkholderiales</taxon>
        <taxon>Burkholderiaceae</taxon>
        <taxon>Caballeronia</taxon>
    </lineage>
</organism>
<evidence type="ECO:0000259" key="6">
    <source>
        <dbReference type="PROSITE" id="PS50949"/>
    </source>
</evidence>
<dbReference type="Pfam" id="PF00155">
    <property type="entry name" value="Aminotran_1_2"/>
    <property type="match status" value="1"/>
</dbReference>
<dbReference type="InterPro" id="IPR015421">
    <property type="entry name" value="PyrdxlP-dep_Trfase_major"/>
</dbReference>
<sequence length="499" mass="54392">MDLALLFSSFTARLDGRKITQQRMLYEALRDAILEGLLPATTRLPATRALAKELGIARNSAMFAYEQLAEEGFLDVSRQGSVVARVGAASLLKSTGHKTAAAKLSRRVDGLRREPLTRETPISFRPGLPALDEFPMRPWRAAIARAWRNLDAADLGYASSAGLPDLRHALVDYLKVSRGVRCDVEQVFITDGTQTSLDLCARMLADAGDRVWIEEPGYIGARAAFQGADLTLLPIPVDADGIAPSPMDWVTSPPRLIYVTPSHQYPLGSVLSIERRMDMIERAREHGAWIIEDDYDSEFRHTGSPFAAMQGLAADTPVVYLGTFSKTMFPALRIGFMVVPAALSSEFAHTLGEISRQGRVADQLALADFMRSGAYTRHLRRMRMLYAQRRVALISALQRHFGEAVTISGDAGGMHLTVRLNVPLVDVDVCHAARSAGLWVAPVSTFCLARGRAARYNGLLLGYAGVAAAHADEAVGKLAQIVRSMLKPTAKPPKTSAKV</sequence>
<comment type="caution">
    <text evidence="7">The sequence shown here is derived from an EMBL/GenBank/DDBJ whole genome shotgun (WGS) entry which is preliminary data.</text>
</comment>
<evidence type="ECO:0000313" key="7">
    <source>
        <dbReference type="EMBL" id="KLU24151.1"/>
    </source>
</evidence>
<dbReference type="OrthoDB" id="9804020at2"/>
<dbReference type="InterPro" id="IPR000524">
    <property type="entry name" value="Tscrpt_reg_HTH_GntR"/>
</dbReference>
<dbReference type="InterPro" id="IPR036390">
    <property type="entry name" value="WH_DNA-bd_sf"/>
</dbReference>
<dbReference type="Gene3D" id="3.40.640.10">
    <property type="entry name" value="Type I PLP-dependent aspartate aminotransferase-like (Major domain)"/>
    <property type="match status" value="1"/>
</dbReference>
<keyword evidence="5" id="KW-0804">Transcription</keyword>
<dbReference type="SUPFAM" id="SSF46785">
    <property type="entry name" value="Winged helix' DNA-binding domain"/>
    <property type="match status" value="1"/>
</dbReference>
<accession>A0A0J1CV24</accession>
<gene>
    <name evidence="7" type="ORF">EOS_21710</name>
</gene>
<dbReference type="SUPFAM" id="SSF53383">
    <property type="entry name" value="PLP-dependent transferases"/>
    <property type="match status" value="1"/>
</dbReference>
<dbReference type="Gene3D" id="1.10.10.10">
    <property type="entry name" value="Winged helix-like DNA-binding domain superfamily/Winged helix DNA-binding domain"/>
    <property type="match status" value="1"/>
</dbReference>